<dbReference type="EMBL" id="JBBUKT010000017">
    <property type="protein sequence ID" value="MEK7954263.1"/>
    <property type="molecule type" value="Genomic_DNA"/>
</dbReference>
<comment type="caution">
    <text evidence="1">The sequence shown here is derived from an EMBL/GenBank/DDBJ whole genome shotgun (WGS) entry which is preliminary data.</text>
</comment>
<protein>
    <submittedName>
        <fullName evidence="1">Uncharacterized protein</fullName>
    </submittedName>
</protein>
<keyword evidence="2" id="KW-1185">Reference proteome</keyword>
<dbReference type="Gene3D" id="2.80.10.50">
    <property type="match status" value="1"/>
</dbReference>
<proteinExistence type="predicted"/>
<dbReference type="PANTHER" id="PTHR31778:SF2">
    <property type="entry name" value="BUD SITE SELECTION PROTEIN RAX2"/>
    <property type="match status" value="1"/>
</dbReference>
<name>A0ABU9B365_9BACT</name>
<dbReference type="PANTHER" id="PTHR31778">
    <property type="entry name" value="BUD SITE SELECTION PROTEIN RAX2"/>
    <property type="match status" value="1"/>
</dbReference>
<dbReference type="InterPro" id="IPR013431">
    <property type="entry name" value="Delta_60_rpt"/>
</dbReference>
<organism evidence="1 2">
    <name type="scientific">Luteolibacter soli</name>
    <dbReference type="NCBI Taxonomy" id="3135280"/>
    <lineage>
        <taxon>Bacteria</taxon>
        <taxon>Pseudomonadati</taxon>
        <taxon>Verrucomicrobiota</taxon>
        <taxon>Verrucomicrobiia</taxon>
        <taxon>Verrucomicrobiales</taxon>
        <taxon>Verrucomicrobiaceae</taxon>
        <taxon>Luteolibacter</taxon>
    </lineage>
</organism>
<dbReference type="RefSeq" id="WP_341408031.1">
    <property type="nucleotide sequence ID" value="NZ_JBBUKT010000017.1"/>
</dbReference>
<evidence type="ECO:0000313" key="2">
    <source>
        <dbReference type="Proteomes" id="UP001371305"/>
    </source>
</evidence>
<evidence type="ECO:0000313" key="1">
    <source>
        <dbReference type="EMBL" id="MEK7954263.1"/>
    </source>
</evidence>
<dbReference type="Pfam" id="PF17164">
    <property type="entry name" value="DUF5122"/>
    <property type="match status" value="3"/>
</dbReference>
<dbReference type="Proteomes" id="UP001371305">
    <property type="component" value="Unassembled WGS sequence"/>
</dbReference>
<accession>A0ABU9B365</accession>
<sequence>MNAVLPQDSRAVGRVLLVLLVLAASLRLSAQTSTQIADLRIRGDIRAIQPMPDGSFVLGGITNYYNNTRDTQLLRIQSNGTRAAFPVTTNSAVTTMVHEAPWLYLGGGFTVVNNVSCPFVARVNDTTGAVDATWRPAPNGDVISLAMVSGQGLFMSGAFNNVGGLPRQQLALVSTTGAGKPDPLWKCDANGQVDRIIAANGWLHIAGRFTQLGGTTVAYLGRASLSSGTADTTWRPAPNFQVYDIALDATHVYFGGSFTQVGASATQFLARAALTNGTFDSNWKPQPDRLITRLALSDTAVYAAGDFRSMAAANGVKEIARVLKTGSVDVSFVPQIEGAVMAIVPDGAQGVWAGGRFDSGALTGSGFARFPQALGSAAPTYPAEIEAAGTVRVMKLETGGSAWIVGGDFDRVNGTTRRGAFRLTTAGAVDNAWNPNLKGNFPIVTGVDNFTASSDLLLAGQFEMPDGLYNCIRVNSTNGTWNPSFHPQPDNLVNCLLKNGSGWIIGGNFKFVDGFTRPFLTRFDSTGAIDGTFNPLPNGQVHSLYEIDSEVYVGGEFTTFGEGQTIRQAPYLARLLGNVPDLAWQPRPNQAVFAMASDANTLFAGGRFTRMARTPRANLAQLPLGGAGTATSWNPAPNNTVNTLRINNGALYVGGAFDSIANYVWRRIARFPLPSLALDTSFLTSAEDGVVTSIVSDGSTGLMVGGSFTGWDNVFTKRTLVKIVPSGGGPSLIVTPPPPPEQTDDLFLDYFGAGTNWYSPTQPINPAAGLGMVWTEGHNQSRPVARVQWSTDLVNWQESGDTADGVERTITIAADGDQRVAWISPAPSRVYFRLVLTAGTAPAAQPQ</sequence>
<gene>
    <name evidence="1" type="ORF">WKV53_27340</name>
</gene>
<reference evidence="1 2" key="1">
    <citation type="submission" date="2024-04" db="EMBL/GenBank/DDBJ databases">
        <title>Luteolibacter sp. isolated from soil.</title>
        <authorList>
            <person name="An J."/>
        </authorList>
    </citation>
    <scope>NUCLEOTIDE SEQUENCE [LARGE SCALE GENOMIC DNA]</scope>
    <source>
        <strain evidence="1 2">Y139</strain>
    </source>
</reference>